<comment type="caution">
    <text evidence="1">The sequence shown here is derived from an EMBL/GenBank/DDBJ whole genome shotgun (WGS) entry which is preliminary data.</text>
</comment>
<proteinExistence type="predicted"/>
<organism evidence="1">
    <name type="scientific">marine sediment metagenome</name>
    <dbReference type="NCBI Taxonomy" id="412755"/>
    <lineage>
        <taxon>unclassified sequences</taxon>
        <taxon>metagenomes</taxon>
        <taxon>ecological metagenomes</taxon>
    </lineage>
</organism>
<feature type="non-terminal residue" evidence="1">
    <location>
        <position position="113"/>
    </location>
</feature>
<evidence type="ECO:0000313" key="1">
    <source>
        <dbReference type="EMBL" id="KKL16798.1"/>
    </source>
</evidence>
<accession>A0A0F9DY92</accession>
<name>A0A0F9DY92_9ZZZZ</name>
<protein>
    <submittedName>
        <fullName evidence="1">Uncharacterized protein</fullName>
    </submittedName>
</protein>
<sequence length="113" mass="12840">MIHGITPVNDPMMGIEKTDSGLVYQDTDSSYTGVDASRKSRQTHRTEFEWKIGLSVVDMRAVARVRNIASALNTLDDSFLQLIFQAEEEVFKGGEQIFMYVPKRMMTFLKVMA</sequence>
<dbReference type="InterPro" id="IPR048813">
    <property type="entry name" value="GP7-like"/>
</dbReference>
<dbReference type="EMBL" id="LAZR01039522">
    <property type="protein sequence ID" value="KKL16798.1"/>
    <property type="molecule type" value="Genomic_DNA"/>
</dbReference>
<dbReference type="Pfam" id="PF20911">
    <property type="entry name" value="GP7"/>
    <property type="match status" value="1"/>
</dbReference>
<gene>
    <name evidence="1" type="ORF">LCGC14_2491950</name>
</gene>
<dbReference type="AlphaFoldDB" id="A0A0F9DY92"/>
<reference evidence="1" key="1">
    <citation type="journal article" date="2015" name="Nature">
        <title>Complex archaea that bridge the gap between prokaryotes and eukaryotes.</title>
        <authorList>
            <person name="Spang A."/>
            <person name="Saw J.H."/>
            <person name="Jorgensen S.L."/>
            <person name="Zaremba-Niedzwiedzka K."/>
            <person name="Martijn J."/>
            <person name="Lind A.E."/>
            <person name="van Eijk R."/>
            <person name="Schleper C."/>
            <person name="Guy L."/>
            <person name="Ettema T.J."/>
        </authorList>
    </citation>
    <scope>NUCLEOTIDE SEQUENCE</scope>
</reference>